<dbReference type="Proteomes" id="UP000658127">
    <property type="component" value="Unassembled WGS sequence"/>
</dbReference>
<feature type="chain" id="PRO_5045830267" description="Alpha/beta hydrolase" evidence="2">
    <location>
        <begin position="29"/>
        <end position="358"/>
    </location>
</feature>
<gene>
    <name evidence="3" type="ORF">GCM10011610_05650</name>
</gene>
<dbReference type="InterPro" id="IPR050266">
    <property type="entry name" value="AB_hydrolase_sf"/>
</dbReference>
<dbReference type="EMBL" id="BMNE01000001">
    <property type="protein sequence ID" value="GGN68446.1"/>
    <property type="molecule type" value="Genomic_DNA"/>
</dbReference>
<evidence type="ECO:0000256" key="1">
    <source>
        <dbReference type="ARBA" id="ARBA00022801"/>
    </source>
</evidence>
<accession>A0ABQ2K6H8</accession>
<feature type="signal peptide" evidence="2">
    <location>
        <begin position="1"/>
        <end position="28"/>
    </location>
</feature>
<dbReference type="RefSeq" id="WP_189023429.1">
    <property type="nucleotide sequence ID" value="NZ_BMNE01000001.1"/>
</dbReference>
<evidence type="ECO:0000313" key="3">
    <source>
        <dbReference type="EMBL" id="GGN68446.1"/>
    </source>
</evidence>
<proteinExistence type="predicted"/>
<organism evidence="3 4">
    <name type="scientific">Nocardia rhizosphaerihabitans</name>
    <dbReference type="NCBI Taxonomy" id="1691570"/>
    <lineage>
        <taxon>Bacteria</taxon>
        <taxon>Bacillati</taxon>
        <taxon>Actinomycetota</taxon>
        <taxon>Actinomycetes</taxon>
        <taxon>Mycobacteriales</taxon>
        <taxon>Nocardiaceae</taxon>
        <taxon>Nocardia</taxon>
    </lineage>
</organism>
<keyword evidence="1" id="KW-0378">Hydrolase</keyword>
<evidence type="ECO:0008006" key="5">
    <source>
        <dbReference type="Google" id="ProtNLM"/>
    </source>
</evidence>
<protein>
    <recommendedName>
        <fullName evidence="5">Alpha/beta hydrolase</fullName>
    </recommendedName>
</protein>
<dbReference type="PANTHER" id="PTHR43798:SF31">
    <property type="entry name" value="AB HYDROLASE SUPERFAMILY PROTEIN YCLE"/>
    <property type="match status" value="1"/>
</dbReference>
<reference evidence="4" key="1">
    <citation type="journal article" date="2019" name="Int. J. Syst. Evol. Microbiol.">
        <title>The Global Catalogue of Microorganisms (GCM) 10K type strain sequencing project: providing services to taxonomists for standard genome sequencing and annotation.</title>
        <authorList>
            <consortium name="The Broad Institute Genomics Platform"/>
            <consortium name="The Broad Institute Genome Sequencing Center for Infectious Disease"/>
            <person name="Wu L."/>
            <person name="Ma J."/>
        </authorList>
    </citation>
    <scope>NUCLEOTIDE SEQUENCE [LARGE SCALE GENOMIC DNA]</scope>
    <source>
        <strain evidence="4">CGMCC 4.7329</strain>
    </source>
</reference>
<keyword evidence="2" id="KW-0732">Signal</keyword>
<dbReference type="Gene3D" id="3.40.50.1820">
    <property type="entry name" value="alpha/beta hydrolase"/>
    <property type="match status" value="1"/>
</dbReference>
<dbReference type="SUPFAM" id="SSF53474">
    <property type="entry name" value="alpha/beta-Hydrolases"/>
    <property type="match status" value="1"/>
</dbReference>
<evidence type="ECO:0000313" key="4">
    <source>
        <dbReference type="Proteomes" id="UP000658127"/>
    </source>
</evidence>
<name>A0ABQ2K6H8_9NOCA</name>
<dbReference type="PANTHER" id="PTHR43798">
    <property type="entry name" value="MONOACYLGLYCEROL LIPASE"/>
    <property type="match status" value="1"/>
</dbReference>
<sequence length="358" mass="37801">MSRVRKLVLGIAVVVSAAAVITAPVTSAQPGAPAVPAGVVDIPVEFRVVNVNQTQVPCSGDGGTYTIAGHLTAPRDQLDGDGAITLYEHGIAGGEWYWRLPVAGYHHSYEMAARGHASLTIDRLGYDRSDAPAGTGICMGSQATMAHQIVQALRSGDYVRGDGAVAPRFDKVFLAGQSNGGQLAEIEAYSFHDVDSIILMAWVDRGLTPEVYPRFFVAAGQCAAGGSAHEKDPGKRGYVYFDQGREEFETGNFDGIDPAVLATALPLQNQHPCGDMMSQGQGLALNLAKAGEITVPVLGMYGERDRRVTAGMEAGAYFTSAPETKAVVIAGAGHYIGQSVDPSRVFDPLADWLDKYSG</sequence>
<evidence type="ECO:0000256" key="2">
    <source>
        <dbReference type="SAM" id="SignalP"/>
    </source>
</evidence>
<keyword evidence="4" id="KW-1185">Reference proteome</keyword>
<comment type="caution">
    <text evidence="3">The sequence shown here is derived from an EMBL/GenBank/DDBJ whole genome shotgun (WGS) entry which is preliminary data.</text>
</comment>
<dbReference type="InterPro" id="IPR029058">
    <property type="entry name" value="AB_hydrolase_fold"/>
</dbReference>